<dbReference type="EMBL" id="JAGDFM010000097">
    <property type="protein sequence ID" value="KAG7386587.1"/>
    <property type="molecule type" value="Genomic_DNA"/>
</dbReference>
<dbReference type="Proteomes" id="UP000694044">
    <property type="component" value="Unassembled WGS sequence"/>
</dbReference>
<evidence type="ECO:0000313" key="8">
    <source>
        <dbReference type="Proteomes" id="UP000694044"/>
    </source>
</evidence>
<evidence type="ECO:0000259" key="6">
    <source>
        <dbReference type="Pfam" id="PF18634"/>
    </source>
</evidence>
<dbReference type="InterPro" id="IPR031825">
    <property type="entry name" value="RXLR"/>
</dbReference>
<comment type="domain">
    <text evidence="5">The RxLR-dEER motif acts to carry the protein into the host cell cytoplasm through binding to cell surface phosphatidylinositol-3-phosphate.</text>
</comment>
<keyword evidence="4 5" id="KW-0732">Signal</keyword>
<organism evidence="7 8">
    <name type="scientific">Phytophthora pseudosyringae</name>
    <dbReference type="NCBI Taxonomy" id="221518"/>
    <lineage>
        <taxon>Eukaryota</taxon>
        <taxon>Sar</taxon>
        <taxon>Stramenopiles</taxon>
        <taxon>Oomycota</taxon>
        <taxon>Peronosporomycetes</taxon>
        <taxon>Peronosporales</taxon>
        <taxon>Peronosporaceae</taxon>
        <taxon>Phytophthora</taxon>
    </lineage>
</organism>
<name>A0A8T1VYV0_9STRA</name>
<evidence type="ECO:0000256" key="2">
    <source>
        <dbReference type="ARBA" id="ARBA00010400"/>
    </source>
</evidence>
<comment type="function">
    <text evidence="5">Effector that suppresses plant defense responses during pathogen infection.</text>
</comment>
<evidence type="ECO:0000313" key="7">
    <source>
        <dbReference type="EMBL" id="KAG7386587.1"/>
    </source>
</evidence>
<dbReference type="AlphaFoldDB" id="A0A8T1VYV0"/>
<gene>
    <name evidence="7" type="ORF">PHYPSEUDO_015495</name>
</gene>
<proteinExistence type="inferred from homology"/>
<keyword evidence="3 5" id="KW-0964">Secreted</keyword>
<accession>A0A8T1VYV0</accession>
<dbReference type="InterPro" id="IPR040786">
    <property type="entry name" value="RXLR_WY"/>
</dbReference>
<evidence type="ECO:0000256" key="3">
    <source>
        <dbReference type="ARBA" id="ARBA00022525"/>
    </source>
</evidence>
<dbReference type="Pfam" id="PF18634">
    <property type="entry name" value="RXLR_WY"/>
    <property type="match status" value="1"/>
</dbReference>
<feature type="domain" description="RXLR phytopathogen effector protein WY-domain" evidence="6">
    <location>
        <begin position="148"/>
        <end position="191"/>
    </location>
</feature>
<keyword evidence="8" id="KW-1185">Reference proteome</keyword>
<comment type="subcellular location">
    <subcellularLocation>
        <location evidence="1 5">Secreted</location>
    </subcellularLocation>
</comment>
<feature type="chain" id="PRO_5044986472" description="RxLR effector protein" evidence="5">
    <location>
        <begin position="20"/>
        <end position="254"/>
    </location>
</feature>
<dbReference type="Pfam" id="PF16810">
    <property type="entry name" value="RXLR"/>
    <property type="match status" value="1"/>
</dbReference>
<protein>
    <recommendedName>
        <fullName evidence="5">RxLR effector protein</fullName>
    </recommendedName>
</protein>
<evidence type="ECO:0000256" key="5">
    <source>
        <dbReference type="RuleBase" id="RU367124"/>
    </source>
</evidence>
<evidence type="ECO:0000256" key="4">
    <source>
        <dbReference type="ARBA" id="ARBA00022729"/>
    </source>
</evidence>
<evidence type="ECO:0000256" key="1">
    <source>
        <dbReference type="ARBA" id="ARBA00004613"/>
    </source>
</evidence>
<sequence>MHVPCALLLASTLLAFTDGLSQPTPLEQHAASKVSFGELQTVPRSLAGTSTKRLLRTSAAANSDTDTHNEERLTIPGLSKVTELASNFRPMTQKATFWLWLRMQTTPKNVFKLLNLKQLRNSETTLDKSPELLDWLRYTMAYRGMAGTNKVYSDGEIYLRLLKLAPEKELITFFQALRRIPDLKVVSENLQTAQYKFWYKLNMKPNDVSDRLGITKLLETGALMSDPRYIVYYGYTEMWLSKVKLNRRFGANAL</sequence>
<dbReference type="OrthoDB" id="110905at2759"/>
<reference evidence="7" key="1">
    <citation type="submission" date="2021-02" db="EMBL/GenBank/DDBJ databases">
        <authorList>
            <person name="Palmer J.M."/>
        </authorList>
    </citation>
    <scope>NUCLEOTIDE SEQUENCE</scope>
    <source>
        <strain evidence="7">SCRP734</strain>
    </source>
</reference>
<comment type="caution">
    <text evidence="7">The sequence shown here is derived from an EMBL/GenBank/DDBJ whole genome shotgun (WGS) entry which is preliminary data.</text>
</comment>
<comment type="similarity">
    <text evidence="2 5">Belongs to the RxLR effector family.</text>
</comment>
<feature type="signal peptide" evidence="5">
    <location>
        <begin position="1"/>
        <end position="19"/>
    </location>
</feature>